<dbReference type="EMBL" id="MQMG01000021">
    <property type="protein sequence ID" value="OKO93523.1"/>
    <property type="molecule type" value="Genomic_DNA"/>
</dbReference>
<evidence type="ECO:0000313" key="2">
    <source>
        <dbReference type="Proteomes" id="UP000186030"/>
    </source>
</evidence>
<organism evidence="1 2">
    <name type="scientific">Geobacillus proteiniphilus</name>
    <dbReference type="NCBI Taxonomy" id="860353"/>
    <lineage>
        <taxon>Bacteria</taxon>
        <taxon>Bacillati</taxon>
        <taxon>Bacillota</taxon>
        <taxon>Bacilli</taxon>
        <taxon>Bacillales</taxon>
        <taxon>Anoxybacillaceae</taxon>
        <taxon>Geobacillus</taxon>
    </lineage>
</organism>
<protein>
    <submittedName>
        <fullName evidence="1">Uncharacterized protein</fullName>
    </submittedName>
</protein>
<gene>
    <name evidence="1" type="ORF">BRO54_1862</name>
</gene>
<evidence type="ECO:0000313" key="1">
    <source>
        <dbReference type="EMBL" id="OKO93523.1"/>
    </source>
</evidence>
<dbReference type="Proteomes" id="UP000186030">
    <property type="component" value="Unassembled WGS sequence"/>
</dbReference>
<name>A0A1Q5SZW2_9BACL</name>
<reference evidence="1 2" key="1">
    <citation type="submission" date="2016-11" db="EMBL/GenBank/DDBJ databases">
        <authorList>
            <person name="Kadnikov V."/>
            <person name="Nazina T."/>
        </authorList>
    </citation>
    <scope>NUCLEOTIDE SEQUENCE [LARGE SCALE GENOMIC DNA]</scope>
    <source>
        <strain evidence="1 2">1017</strain>
    </source>
</reference>
<reference evidence="2" key="2">
    <citation type="submission" date="2017-01" db="EMBL/GenBank/DDBJ databases">
        <title>Genome sequencing and annotation of Geobacillus sp. 1017, a Hydrocarbon-Oxidizing Thermophilic Bacterium Isolated from a Heavy Oil Reservoir (China).</title>
        <authorList>
            <person name="Kadnikov V.V."/>
            <person name="Mardanov A.V."/>
            <person name="Poltaraus A.B."/>
            <person name="Sokolova D.S."/>
            <person name="Semenova E.M."/>
            <person name="Ravin N.V."/>
            <person name="Tourova T.P."/>
            <person name="Nazina T.N."/>
        </authorList>
    </citation>
    <scope>NUCLEOTIDE SEQUENCE [LARGE SCALE GENOMIC DNA]</scope>
    <source>
        <strain evidence="2">1017</strain>
    </source>
</reference>
<accession>A0A1Q5SZW2</accession>
<comment type="caution">
    <text evidence="1">The sequence shown here is derived from an EMBL/GenBank/DDBJ whole genome shotgun (WGS) entry which is preliminary data.</text>
</comment>
<sequence>MCIVKNMVSLSNEHSTLERIFFMEKQMKAWIQTIRQLFSPEE</sequence>
<dbReference type="AlphaFoldDB" id="A0A1Q5SZW2"/>
<proteinExistence type="predicted"/>